<name>A0ABV0LDW5_9PSEU</name>
<reference evidence="1 2" key="1">
    <citation type="submission" date="2024-05" db="EMBL/GenBank/DDBJ databases">
        <authorList>
            <person name="Zhao H."/>
            <person name="Xu Y."/>
            <person name="Lin S."/>
            <person name="Spain J.C."/>
            <person name="Zhou N.-Y."/>
        </authorList>
    </citation>
    <scope>NUCLEOTIDE SEQUENCE [LARGE SCALE GENOMIC DNA]</scope>
    <source>
        <strain evidence="1 2">NEAU-NG30</strain>
    </source>
</reference>
<evidence type="ECO:0000313" key="1">
    <source>
        <dbReference type="EMBL" id="MEQ0559673.1"/>
    </source>
</evidence>
<evidence type="ECO:0000313" key="2">
    <source>
        <dbReference type="Proteomes" id="UP001440984"/>
    </source>
</evidence>
<proteinExistence type="predicted"/>
<accession>A0ABV0LDW5</accession>
<dbReference type="Proteomes" id="UP001440984">
    <property type="component" value="Unassembled WGS sequence"/>
</dbReference>
<gene>
    <name evidence="1" type="ORF">ABJI51_11365</name>
</gene>
<dbReference type="RefSeq" id="WP_348949929.1">
    <property type="nucleotide sequence ID" value="NZ_JBDZYD010000004.1"/>
</dbReference>
<comment type="caution">
    <text evidence="1">The sequence shown here is derived from an EMBL/GenBank/DDBJ whole genome shotgun (WGS) entry which is preliminary data.</text>
</comment>
<organism evidence="1 2">
    <name type="scientific">Amycolatopsis melonis</name>
    <dbReference type="NCBI Taxonomy" id="3156488"/>
    <lineage>
        <taxon>Bacteria</taxon>
        <taxon>Bacillati</taxon>
        <taxon>Actinomycetota</taxon>
        <taxon>Actinomycetes</taxon>
        <taxon>Pseudonocardiales</taxon>
        <taxon>Pseudonocardiaceae</taxon>
        <taxon>Amycolatopsis</taxon>
    </lineage>
</organism>
<sequence>MMGVVVVGAGPAGLAAAEHALRAGPAGLAAAGQALRARVGVRVFDRRAGRVTHVVVVRAGEGV</sequence>
<dbReference type="EMBL" id="JBDZYD010000004">
    <property type="protein sequence ID" value="MEQ0559673.1"/>
    <property type="molecule type" value="Genomic_DNA"/>
</dbReference>
<keyword evidence="2" id="KW-1185">Reference proteome</keyword>
<protein>
    <submittedName>
        <fullName evidence="1">Uncharacterized protein</fullName>
    </submittedName>
</protein>
<dbReference type="SUPFAM" id="SSF51971">
    <property type="entry name" value="Nucleotide-binding domain"/>
    <property type="match status" value="1"/>
</dbReference>